<evidence type="ECO:0000256" key="1">
    <source>
        <dbReference type="ARBA" id="ARBA00004173"/>
    </source>
</evidence>
<name>A0A448YGQ7_BRENA</name>
<dbReference type="CDD" id="cd00165">
    <property type="entry name" value="S4"/>
    <property type="match status" value="1"/>
</dbReference>
<proteinExistence type="inferred from homology"/>
<dbReference type="Gene3D" id="3.10.290.10">
    <property type="entry name" value="RNA-binding S4 domain"/>
    <property type="match status" value="1"/>
</dbReference>
<dbReference type="FunCoup" id="A0A448YGQ7">
    <property type="interactions" value="137"/>
</dbReference>
<gene>
    <name evidence="12" type="ORF">BRENAR_LOCUS802</name>
</gene>
<dbReference type="GO" id="GO:0019843">
    <property type="term" value="F:rRNA binding"/>
    <property type="evidence" value="ECO:0007669"/>
    <property type="project" value="UniProtKB-KW"/>
</dbReference>
<evidence type="ECO:0000259" key="11">
    <source>
        <dbReference type="SMART" id="SM00363"/>
    </source>
</evidence>
<dbReference type="PANTHER" id="PTHR11831:SF4">
    <property type="entry name" value="SMALL RIBOSOMAL SUBUNIT PROTEIN US4M"/>
    <property type="match status" value="1"/>
</dbReference>
<protein>
    <recommendedName>
        <fullName evidence="9">Small ribosomal subunit protein uS4m</fullName>
    </recommendedName>
</protein>
<dbReference type="PANTHER" id="PTHR11831">
    <property type="entry name" value="30S 40S RIBOSOMAL PROTEIN"/>
    <property type="match status" value="1"/>
</dbReference>
<evidence type="ECO:0000313" key="13">
    <source>
        <dbReference type="Proteomes" id="UP000290900"/>
    </source>
</evidence>
<comment type="similarity">
    <text evidence="2">Belongs to the universal ribosomal protein uS4 family.</text>
</comment>
<dbReference type="GO" id="GO:0003735">
    <property type="term" value="F:structural constituent of ribosome"/>
    <property type="evidence" value="ECO:0007669"/>
    <property type="project" value="TreeGrafter"/>
</dbReference>
<dbReference type="AlphaFoldDB" id="A0A448YGQ7"/>
<feature type="domain" description="RNA-binding S4" evidence="11">
    <location>
        <begin position="64"/>
        <end position="123"/>
    </location>
</feature>
<evidence type="ECO:0000256" key="4">
    <source>
        <dbReference type="ARBA" id="ARBA00022884"/>
    </source>
</evidence>
<evidence type="ECO:0000256" key="6">
    <source>
        <dbReference type="ARBA" id="ARBA00023128"/>
    </source>
</evidence>
<dbReference type="SMART" id="SM00363">
    <property type="entry name" value="S4"/>
    <property type="match status" value="1"/>
</dbReference>
<dbReference type="InterPro" id="IPR002942">
    <property type="entry name" value="S4_RNA-bd"/>
</dbReference>
<dbReference type="PROSITE" id="PS50889">
    <property type="entry name" value="S4"/>
    <property type="match status" value="1"/>
</dbReference>
<dbReference type="OrthoDB" id="3356781at2759"/>
<dbReference type="SUPFAM" id="SSF55174">
    <property type="entry name" value="Alpha-L RNA-binding motif"/>
    <property type="match status" value="1"/>
</dbReference>
<keyword evidence="5" id="KW-0689">Ribosomal protein</keyword>
<sequence>MTLYQQKWVSKQETRSYHGEEVNEGRWQTLFQHKLEGVAQLDASLKGNVPPTPMVLQTFAPLEKRLDVAVFRAMFASSVRQSRSFILSGHVKVNGVTINHPGFTLKPGDVFAVDPERVLEALGKRKPNLKEAYRVDKFQVIQWQKFVQKAKDDPRGAWQKQKDKHRKQKTLYENKFVPELSDKDSTDVNERLDNMQELKLKKMKEVQHSVSRKSILNDIYRTAKKLVDESKDVSSSAFDSQFGKELSGKCFQVYELLENENKTMELEPEKAKEELGKIVPTYKEGKPVGEFYDDSRSKKLRQLLSELNTKYLDKIRDDFTNKPLSEDEIIKMWSTSLKKHSKLPELSEATEKGSYYLNLPWQHGMYGLKDASKPYFTPWSPRAFLSPFAILPKHIEISFLTCHAVYLRDPVARPGESEVISPFDEDIHERAYMYYVKNGM</sequence>
<evidence type="ECO:0000256" key="7">
    <source>
        <dbReference type="ARBA" id="ARBA00023274"/>
    </source>
</evidence>
<dbReference type="InParanoid" id="A0A448YGQ7"/>
<dbReference type="Pfam" id="PF01479">
    <property type="entry name" value="S4"/>
    <property type="match status" value="1"/>
</dbReference>
<keyword evidence="13" id="KW-1185">Reference proteome</keyword>
<evidence type="ECO:0000256" key="9">
    <source>
        <dbReference type="ARBA" id="ARBA00071419"/>
    </source>
</evidence>
<keyword evidence="6" id="KW-0496">Mitochondrion</keyword>
<evidence type="ECO:0000313" key="12">
    <source>
        <dbReference type="EMBL" id="VEU20067.1"/>
    </source>
</evidence>
<organism evidence="12 13">
    <name type="scientific">Brettanomyces naardenensis</name>
    <name type="common">Yeast</name>
    <dbReference type="NCBI Taxonomy" id="13370"/>
    <lineage>
        <taxon>Eukaryota</taxon>
        <taxon>Fungi</taxon>
        <taxon>Dikarya</taxon>
        <taxon>Ascomycota</taxon>
        <taxon>Saccharomycotina</taxon>
        <taxon>Pichiomycetes</taxon>
        <taxon>Pichiales</taxon>
        <taxon>Pichiaceae</taxon>
        <taxon>Brettanomyces</taxon>
    </lineage>
</organism>
<keyword evidence="7" id="KW-0687">Ribonucleoprotein</keyword>
<dbReference type="EMBL" id="CAACVR010000001">
    <property type="protein sequence ID" value="VEU20067.1"/>
    <property type="molecule type" value="Genomic_DNA"/>
</dbReference>
<dbReference type="GO" id="GO:0042274">
    <property type="term" value="P:ribosomal small subunit biogenesis"/>
    <property type="evidence" value="ECO:0007669"/>
    <property type="project" value="TreeGrafter"/>
</dbReference>
<dbReference type="InterPro" id="IPR022801">
    <property type="entry name" value="Ribosomal_uS4"/>
</dbReference>
<dbReference type="STRING" id="13370.A0A448YGQ7"/>
<dbReference type="PROSITE" id="PS00632">
    <property type="entry name" value="RIBOSOMAL_S4"/>
    <property type="match status" value="1"/>
</dbReference>
<evidence type="ECO:0000256" key="5">
    <source>
        <dbReference type="ARBA" id="ARBA00022980"/>
    </source>
</evidence>
<dbReference type="FunFam" id="3.10.290.10:FF:000025">
    <property type="entry name" value="30S ribosomal subunit S4"/>
    <property type="match status" value="1"/>
</dbReference>
<dbReference type="Proteomes" id="UP000290900">
    <property type="component" value="Unassembled WGS sequence"/>
</dbReference>
<dbReference type="GO" id="GO:0005763">
    <property type="term" value="C:mitochondrial small ribosomal subunit"/>
    <property type="evidence" value="ECO:0007669"/>
    <property type="project" value="TreeGrafter"/>
</dbReference>
<evidence type="ECO:0000256" key="2">
    <source>
        <dbReference type="ARBA" id="ARBA00007465"/>
    </source>
</evidence>
<evidence type="ECO:0000256" key="3">
    <source>
        <dbReference type="ARBA" id="ARBA00022730"/>
    </source>
</evidence>
<dbReference type="InterPro" id="IPR036986">
    <property type="entry name" value="S4_RNA-bd_sf"/>
</dbReference>
<keyword evidence="3 10" id="KW-0699">rRNA-binding</keyword>
<comment type="subcellular location">
    <subcellularLocation>
        <location evidence="1">Mitochondrion</location>
    </subcellularLocation>
</comment>
<evidence type="ECO:0000256" key="8">
    <source>
        <dbReference type="ARBA" id="ARBA00037226"/>
    </source>
</evidence>
<accession>A0A448YGQ7</accession>
<keyword evidence="4 10" id="KW-0694">RNA-binding</keyword>
<evidence type="ECO:0000256" key="10">
    <source>
        <dbReference type="PROSITE-ProRule" id="PRU00182"/>
    </source>
</evidence>
<dbReference type="InterPro" id="IPR018079">
    <property type="entry name" value="Ribosomal_uS4_CS"/>
</dbReference>
<reference evidence="12 13" key="1">
    <citation type="submission" date="2018-12" db="EMBL/GenBank/DDBJ databases">
        <authorList>
            <person name="Tiukova I."/>
            <person name="Dainat J."/>
        </authorList>
    </citation>
    <scope>NUCLEOTIDE SEQUENCE [LARGE SCALE GENOMIC DNA]</scope>
</reference>
<comment type="function">
    <text evidence="8">Component of the mitochondrial ribosome (mitoribosome), a dedicated translation machinery responsible for the synthesis of mitochondrial genome-encoded proteins, including at least some of the essential transmembrane subunits of the mitochondrial respiratory chain. The mitoribosomes are attached to the mitochondrial inner membrane and translation products are cotranslationally integrated into the membrane.</text>
</comment>